<evidence type="ECO:0000256" key="4">
    <source>
        <dbReference type="ARBA" id="ARBA00022989"/>
    </source>
</evidence>
<feature type="transmembrane region" description="Helical" evidence="6">
    <location>
        <begin position="117"/>
        <end position="134"/>
    </location>
</feature>
<keyword evidence="4 6" id="KW-1133">Transmembrane helix</keyword>
<dbReference type="Pfam" id="PF00892">
    <property type="entry name" value="EamA"/>
    <property type="match status" value="2"/>
</dbReference>
<feature type="transmembrane region" description="Helical" evidence="6">
    <location>
        <begin position="178"/>
        <end position="198"/>
    </location>
</feature>
<protein>
    <submittedName>
        <fullName evidence="8">DMT family transporter</fullName>
    </submittedName>
</protein>
<dbReference type="AlphaFoldDB" id="A0AA97I214"/>
<evidence type="ECO:0000256" key="6">
    <source>
        <dbReference type="SAM" id="Phobius"/>
    </source>
</evidence>
<dbReference type="KEGG" id="acoa:RB602_00760"/>
<comment type="subcellular location">
    <subcellularLocation>
        <location evidence="1">Membrane</location>
        <topology evidence="1">Multi-pass membrane protein</topology>
    </subcellularLocation>
</comment>
<comment type="similarity">
    <text evidence="2">Belongs to the EamA transporter family.</text>
</comment>
<name>A0AA97I214_9SPHN</name>
<organism evidence="8 9">
    <name type="scientific">Alterisphingorhabdus coralli</name>
    <dbReference type="NCBI Taxonomy" id="3071408"/>
    <lineage>
        <taxon>Bacteria</taxon>
        <taxon>Pseudomonadati</taxon>
        <taxon>Pseudomonadota</taxon>
        <taxon>Alphaproteobacteria</taxon>
        <taxon>Sphingomonadales</taxon>
        <taxon>Sphingomonadaceae</taxon>
        <taxon>Alterisphingorhabdus (ex Yan et al. 2024)</taxon>
    </lineage>
</organism>
<feature type="domain" description="EamA" evidence="7">
    <location>
        <begin position="149"/>
        <end position="284"/>
    </location>
</feature>
<dbReference type="Proteomes" id="UP001302429">
    <property type="component" value="Chromosome"/>
</dbReference>
<evidence type="ECO:0000313" key="9">
    <source>
        <dbReference type="Proteomes" id="UP001302429"/>
    </source>
</evidence>
<feature type="transmembrane region" description="Helical" evidence="6">
    <location>
        <begin position="146"/>
        <end position="166"/>
    </location>
</feature>
<dbReference type="GO" id="GO:0016020">
    <property type="term" value="C:membrane"/>
    <property type="evidence" value="ECO:0007669"/>
    <property type="project" value="UniProtKB-SubCell"/>
</dbReference>
<keyword evidence="5 6" id="KW-0472">Membrane</keyword>
<keyword evidence="3 6" id="KW-0812">Transmembrane</keyword>
<dbReference type="PANTHER" id="PTHR32322">
    <property type="entry name" value="INNER MEMBRANE TRANSPORTER"/>
    <property type="match status" value="1"/>
</dbReference>
<feature type="transmembrane region" description="Helical" evidence="6">
    <location>
        <begin position="210"/>
        <end position="231"/>
    </location>
</feature>
<proteinExistence type="inferred from homology"/>
<dbReference type="InterPro" id="IPR037185">
    <property type="entry name" value="EmrE-like"/>
</dbReference>
<dbReference type="PANTHER" id="PTHR32322:SF2">
    <property type="entry name" value="EAMA DOMAIN-CONTAINING PROTEIN"/>
    <property type="match status" value="1"/>
</dbReference>
<keyword evidence="9" id="KW-1185">Reference proteome</keyword>
<gene>
    <name evidence="8" type="ORF">RB602_00760</name>
</gene>
<evidence type="ECO:0000256" key="1">
    <source>
        <dbReference type="ARBA" id="ARBA00004141"/>
    </source>
</evidence>
<evidence type="ECO:0000256" key="2">
    <source>
        <dbReference type="ARBA" id="ARBA00007362"/>
    </source>
</evidence>
<evidence type="ECO:0000256" key="3">
    <source>
        <dbReference type="ARBA" id="ARBA00022692"/>
    </source>
</evidence>
<dbReference type="SUPFAM" id="SSF103481">
    <property type="entry name" value="Multidrug resistance efflux transporter EmrE"/>
    <property type="match status" value="2"/>
</dbReference>
<dbReference type="InterPro" id="IPR000620">
    <property type="entry name" value="EamA_dom"/>
</dbReference>
<dbReference type="EMBL" id="CP136594">
    <property type="protein sequence ID" value="WOE76697.1"/>
    <property type="molecule type" value="Genomic_DNA"/>
</dbReference>
<accession>A0AA97I214</accession>
<evidence type="ECO:0000256" key="5">
    <source>
        <dbReference type="ARBA" id="ARBA00023136"/>
    </source>
</evidence>
<feature type="transmembrane region" description="Helical" evidence="6">
    <location>
        <begin position="61"/>
        <end position="80"/>
    </location>
</feature>
<dbReference type="InterPro" id="IPR050638">
    <property type="entry name" value="AA-Vitamin_Transporters"/>
</dbReference>
<sequence>MLLPFITVSLIWGGTWIVIRDQLSVVPPSWSVCYRFILAAAAMFVLARVRGLPLMLDRQGHFWAILIGLFQFSGNFNFVYRAELYVTSGLVAVMFALLIIPNALFGALFLKQRISGLFLIGSLLAMAGVVALFVHEFEAAGQSFDALWLGIGFTVLGILCASIANVMQGTSALQRWPIITMLAWAMLWGVVINAAYALLTVGAPVVEWRWSYWGGIAYLALAGSVVTFPLYFALIRRIGPGRAAYSSTIVPVVAMVFSTLFEGYIWSMLAVVGGLLAMAGLVIAMQARRG</sequence>
<feature type="transmembrane region" description="Helical" evidence="6">
    <location>
        <begin position="267"/>
        <end position="285"/>
    </location>
</feature>
<reference evidence="8 9" key="1">
    <citation type="submission" date="2023-10" db="EMBL/GenBank/DDBJ databases">
        <title>Complete genome sequence of a Sphingomonadaceae bacterium.</title>
        <authorList>
            <person name="Yan C."/>
        </authorList>
    </citation>
    <scope>NUCLEOTIDE SEQUENCE [LARGE SCALE GENOMIC DNA]</scope>
    <source>
        <strain evidence="8 9">SCSIO 66989</strain>
    </source>
</reference>
<feature type="transmembrane region" description="Helical" evidence="6">
    <location>
        <begin position="243"/>
        <end position="261"/>
    </location>
</feature>
<evidence type="ECO:0000259" key="7">
    <source>
        <dbReference type="Pfam" id="PF00892"/>
    </source>
</evidence>
<evidence type="ECO:0000313" key="8">
    <source>
        <dbReference type="EMBL" id="WOE76697.1"/>
    </source>
</evidence>
<feature type="transmembrane region" description="Helical" evidence="6">
    <location>
        <begin position="86"/>
        <end position="110"/>
    </location>
</feature>
<feature type="transmembrane region" description="Helical" evidence="6">
    <location>
        <begin position="30"/>
        <end position="49"/>
    </location>
</feature>
<feature type="domain" description="EamA" evidence="7">
    <location>
        <begin position="5"/>
        <end position="133"/>
    </location>
</feature>